<accession>A0A8B8A192</accession>
<evidence type="ECO:0000313" key="3">
    <source>
        <dbReference type="RefSeq" id="XP_022111513.1"/>
    </source>
</evidence>
<keyword evidence="2" id="KW-1185">Reference proteome</keyword>
<evidence type="ECO:0000256" key="1">
    <source>
        <dbReference type="SAM" id="MobiDB-lite"/>
    </source>
</evidence>
<dbReference type="Proteomes" id="UP000694845">
    <property type="component" value="Unplaced"/>
</dbReference>
<dbReference type="OMA" id="CIFACCC"/>
<name>A0A8B8A192_ACAPL</name>
<dbReference type="RefSeq" id="XP_022111513.1">
    <property type="nucleotide sequence ID" value="XM_022255821.1"/>
</dbReference>
<feature type="region of interest" description="Disordered" evidence="1">
    <location>
        <begin position="1"/>
        <end position="39"/>
    </location>
</feature>
<dbReference type="KEGG" id="aplc:110990725"/>
<sequence>MERGGKEGDHGREDTEEGTEEYVPAENGGQGMPCKQTFPVASTNHKDAVRMNVDKETKDNDDVAMASRVWGCRADETEQPTVDDKMVDIEIDYDKVKVTTERKNLTTARFFGNRHRKKEKGANTENSRRKGAMKKRPQRQEEQMNKPSKIVACIFACCCVQPSE</sequence>
<evidence type="ECO:0000313" key="2">
    <source>
        <dbReference type="Proteomes" id="UP000694845"/>
    </source>
</evidence>
<gene>
    <name evidence="3" type="primary">LOC110990725</name>
</gene>
<reference evidence="3" key="1">
    <citation type="submission" date="2025-08" db="UniProtKB">
        <authorList>
            <consortium name="RefSeq"/>
        </authorList>
    </citation>
    <scope>IDENTIFICATION</scope>
</reference>
<proteinExistence type="predicted"/>
<organism evidence="2 3">
    <name type="scientific">Acanthaster planci</name>
    <name type="common">Crown-of-thorns starfish</name>
    <dbReference type="NCBI Taxonomy" id="133434"/>
    <lineage>
        <taxon>Eukaryota</taxon>
        <taxon>Metazoa</taxon>
        <taxon>Echinodermata</taxon>
        <taxon>Eleutherozoa</taxon>
        <taxon>Asterozoa</taxon>
        <taxon>Asteroidea</taxon>
        <taxon>Valvatacea</taxon>
        <taxon>Valvatida</taxon>
        <taxon>Acanthasteridae</taxon>
        <taxon>Acanthaster</taxon>
    </lineage>
</organism>
<protein>
    <submittedName>
        <fullName evidence="3">Uncharacterized protein LOC110990725</fullName>
    </submittedName>
</protein>
<dbReference type="GeneID" id="110990725"/>
<feature type="region of interest" description="Disordered" evidence="1">
    <location>
        <begin position="110"/>
        <end position="146"/>
    </location>
</feature>
<feature type="compositionally biased region" description="Basic and acidic residues" evidence="1">
    <location>
        <begin position="1"/>
        <end position="13"/>
    </location>
</feature>
<dbReference type="AlphaFoldDB" id="A0A8B8A192"/>